<dbReference type="SUPFAM" id="SSF51735">
    <property type="entry name" value="NAD(P)-binding Rossmann-fold domains"/>
    <property type="match status" value="1"/>
</dbReference>
<sequence length="125" mass="13627">MELDIHDNTTLVSASSSGLGKASAKILAREGANVVINGRDQNRLEEAVDELRESADALHDDGGGTIVNITSRSVKEAIPPIALSNTVRMGVVGRTQDFVDRFVDLYLHNYDRRHTDEPLTNAIVE</sequence>
<dbReference type="Gene3D" id="3.40.50.720">
    <property type="entry name" value="NAD(P)-binding Rossmann-like Domain"/>
    <property type="match status" value="1"/>
</dbReference>
<proteinExistence type="inferred from homology"/>
<dbReference type="AlphaFoldDB" id="A0A4S3TH35"/>
<dbReference type="Proteomes" id="UP000318864">
    <property type="component" value="Unassembled WGS sequence"/>
</dbReference>
<reference evidence="2 3" key="1">
    <citation type="submission" date="2018-10" db="EMBL/GenBank/DDBJ databases">
        <title>Natronolimnobius sp. XQ-INN 246 isolated from Inner Mongolia Autonomous Region of China.</title>
        <authorList>
            <person name="Xue Q."/>
        </authorList>
    </citation>
    <scope>NUCLEOTIDE SEQUENCE [LARGE SCALE GENOMIC DNA]</scope>
    <source>
        <strain evidence="2 3">XQ-INN 246</strain>
    </source>
</reference>
<dbReference type="Pfam" id="PF00106">
    <property type="entry name" value="adh_short"/>
    <property type="match status" value="1"/>
</dbReference>
<evidence type="ECO:0000313" key="3">
    <source>
        <dbReference type="Proteomes" id="UP000318864"/>
    </source>
</evidence>
<dbReference type="PANTHER" id="PTHR42879:SF6">
    <property type="entry name" value="NADPH-DEPENDENT REDUCTASE BACG"/>
    <property type="match status" value="1"/>
</dbReference>
<dbReference type="InterPro" id="IPR050259">
    <property type="entry name" value="SDR"/>
</dbReference>
<comment type="similarity">
    <text evidence="1">Belongs to the short-chain dehydrogenases/reductases (SDR) family.</text>
</comment>
<organism evidence="2 3">
    <name type="scientific">Salinadaptatus halalkaliphilus</name>
    <dbReference type="NCBI Taxonomy" id="2419781"/>
    <lineage>
        <taxon>Archaea</taxon>
        <taxon>Methanobacteriati</taxon>
        <taxon>Methanobacteriota</taxon>
        <taxon>Stenosarchaea group</taxon>
        <taxon>Halobacteria</taxon>
        <taxon>Halobacteriales</taxon>
        <taxon>Natrialbaceae</taxon>
        <taxon>Salinadaptatus</taxon>
    </lineage>
</organism>
<dbReference type="EMBL" id="RBZW01000070">
    <property type="protein sequence ID" value="THE63211.1"/>
    <property type="molecule type" value="Genomic_DNA"/>
</dbReference>
<comment type="caution">
    <text evidence="2">The sequence shown here is derived from an EMBL/GenBank/DDBJ whole genome shotgun (WGS) entry which is preliminary data.</text>
</comment>
<evidence type="ECO:0000313" key="2">
    <source>
        <dbReference type="EMBL" id="THE63211.1"/>
    </source>
</evidence>
<name>A0A4S3TH35_9EURY</name>
<dbReference type="PANTHER" id="PTHR42879">
    <property type="entry name" value="3-OXOACYL-(ACYL-CARRIER-PROTEIN) REDUCTASE"/>
    <property type="match status" value="1"/>
</dbReference>
<evidence type="ECO:0000256" key="1">
    <source>
        <dbReference type="ARBA" id="ARBA00006484"/>
    </source>
</evidence>
<keyword evidence="3" id="KW-1185">Reference proteome</keyword>
<dbReference type="InterPro" id="IPR002347">
    <property type="entry name" value="SDR_fam"/>
</dbReference>
<dbReference type="InterPro" id="IPR036291">
    <property type="entry name" value="NAD(P)-bd_dom_sf"/>
</dbReference>
<gene>
    <name evidence="2" type="ORF">D8Y22_19705</name>
</gene>
<accession>A0A4S3TH35</accession>
<protein>
    <submittedName>
        <fullName evidence="2">SDR family NAD(P)-dependent oxidoreductase</fullName>
    </submittedName>
</protein>